<name>A0AAV1KCR4_9NEOP</name>
<sequence length="94" mass="10420">MLLSIVIIGVLLVANNVDAFVRRDVSTTTSQPKILESFQRNIDQFRNCIDQSLAKAVSEVNEKQLEPVLAVVGDQLNRISKAFEVLTVPKTPPE</sequence>
<evidence type="ECO:0000256" key="1">
    <source>
        <dbReference type="SAM" id="SignalP"/>
    </source>
</evidence>
<feature type="chain" id="PRO_5043987600" evidence="1">
    <location>
        <begin position="20"/>
        <end position="94"/>
    </location>
</feature>
<protein>
    <submittedName>
        <fullName evidence="2">Uncharacterized protein</fullName>
    </submittedName>
</protein>
<organism evidence="2 3">
    <name type="scientific">Parnassius mnemosyne</name>
    <name type="common">clouded apollo</name>
    <dbReference type="NCBI Taxonomy" id="213953"/>
    <lineage>
        <taxon>Eukaryota</taxon>
        <taxon>Metazoa</taxon>
        <taxon>Ecdysozoa</taxon>
        <taxon>Arthropoda</taxon>
        <taxon>Hexapoda</taxon>
        <taxon>Insecta</taxon>
        <taxon>Pterygota</taxon>
        <taxon>Neoptera</taxon>
        <taxon>Endopterygota</taxon>
        <taxon>Lepidoptera</taxon>
        <taxon>Glossata</taxon>
        <taxon>Ditrysia</taxon>
        <taxon>Papilionoidea</taxon>
        <taxon>Papilionidae</taxon>
        <taxon>Parnassiinae</taxon>
        <taxon>Parnassini</taxon>
        <taxon>Parnassius</taxon>
        <taxon>Driopa</taxon>
    </lineage>
</organism>
<evidence type="ECO:0000313" key="3">
    <source>
        <dbReference type="Proteomes" id="UP001314205"/>
    </source>
</evidence>
<dbReference type="AlphaFoldDB" id="A0AAV1KCR4"/>
<reference evidence="2 3" key="1">
    <citation type="submission" date="2023-11" db="EMBL/GenBank/DDBJ databases">
        <authorList>
            <person name="Hedman E."/>
            <person name="Englund M."/>
            <person name="Stromberg M."/>
            <person name="Nyberg Akerstrom W."/>
            <person name="Nylinder S."/>
            <person name="Jareborg N."/>
            <person name="Kallberg Y."/>
            <person name="Kronander E."/>
        </authorList>
    </citation>
    <scope>NUCLEOTIDE SEQUENCE [LARGE SCALE GENOMIC DNA]</scope>
</reference>
<dbReference type="Proteomes" id="UP001314205">
    <property type="component" value="Unassembled WGS sequence"/>
</dbReference>
<comment type="caution">
    <text evidence="2">The sequence shown here is derived from an EMBL/GenBank/DDBJ whole genome shotgun (WGS) entry which is preliminary data.</text>
</comment>
<keyword evidence="3" id="KW-1185">Reference proteome</keyword>
<accession>A0AAV1KCR4</accession>
<dbReference type="EMBL" id="CAVLGL010000002">
    <property type="protein sequence ID" value="CAK1579511.1"/>
    <property type="molecule type" value="Genomic_DNA"/>
</dbReference>
<evidence type="ECO:0000313" key="2">
    <source>
        <dbReference type="EMBL" id="CAK1579511.1"/>
    </source>
</evidence>
<feature type="signal peptide" evidence="1">
    <location>
        <begin position="1"/>
        <end position="19"/>
    </location>
</feature>
<proteinExistence type="predicted"/>
<gene>
    <name evidence="2" type="ORF">PARMNEM_LOCUS1444</name>
</gene>
<keyword evidence="1" id="KW-0732">Signal</keyword>